<dbReference type="GO" id="GO:0004439">
    <property type="term" value="F:phosphatidylinositol-4,5-bisphosphate 5-phosphatase activity"/>
    <property type="evidence" value="ECO:0007669"/>
    <property type="project" value="TreeGrafter"/>
</dbReference>
<dbReference type="InterPro" id="IPR048869">
    <property type="entry name" value="OCRL-1_2_ASH"/>
</dbReference>
<dbReference type="EnsemblProtists" id="EOD10535">
    <property type="protein sequence ID" value="EOD10535"/>
    <property type="gene ID" value="EMIHUDRAFT_248361"/>
</dbReference>
<dbReference type="InterPro" id="IPR000300">
    <property type="entry name" value="IPPc"/>
</dbReference>
<dbReference type="KEGG" id="ehx:EMIHUDRAFT_248361"/>
<organism evidence="2 3">
    <name type="scientific">Emiliania huxleyi (strain CCMP1516)</name>
    <dbReference type="NCBI Taxonomy" id="280463"/>
    <lineage>
        <taxon>Eukaryota</taxon>
        <taxon>Haptista</taxon>
        <taxon>Haptophyta</taxon>
        <taxon>Prymnesiophyceae</taxon>
        <taxon>Isochrysidales</taxon>
        <taxon>Noelaerhabdaceae</taxon>
        <taxon>Emiliania</taxon>
    </lineage>
</organism>
<evidence type="ECO:0000313" key="3">
    <source>
        <dbReference type="Proteomes" id="UP000013827"/>
    </source>
</evidence>
<dbReference type="eggNOG" id="KOG0565">
    <property type="taxonomic scope" value="Eukaryota"/>
</dbReference>
<feature type="domain" description="Inositol polyphosphate-related phosphatase" evidence="1">
    <location>
        <begin position="97"/>
        <end position="412"/>
    </location>
</feature>
<dbReference type="InterPro" id="IPR008936">
    <property type="entry name" value="Rho_GTPase_activation_prot"/>
</dbReference>
<accession>A0A0D3IH00</accession>
<dbReference type="PANTHER" id="PTHR11200:SF300">
    <property type="entry name" value="TYPE II INOSITOL 1,4,5-TRISPHOSPHATE 5-PHOSPHATASE"/>
    <property type="match status" value="1"/>
</dbReference>
<dbReference type="PaxDb" id="2903-EOD10535"/>
<reference evidence="3" key="1">
    <citation type="journal article" date="2013" name="Nature">
        <title>Pan genome of the phytoplankton Emiliania underpins its global distribution.</title>
        <authorList>
            <person name="Read B.A."/>
            <person name="Kegel J."/>
            <person name="Klute M.J."/>
            <person name="Kuo A."/>
            <person name="Lefebvre S.C."/>
            <person name="Maumus F."/>
            <person name="Mayer C."/>
            <person name="Miller J."/>
            <person name="Monier A."/>
            <person name="Salamov A."/>
            <person name="Young J."/>
            <person name="Aguilar M."/>
            <person name="Claverie J.M."/>
            <person name="Frickenhaus S."/>
            <person name="Gonzalez K."/>
            <person name="Herman E.K."/>
            <person name="Lin Y.C."/>
            <person name="Napier J."/>
            <person name="Ogata H."/>
            <person name="Sarno A.F."/>
            <person name="Shmutz J."/>
            <person name="Schroeder D."/>
            <person name="de Vargas C."/>
            <person name="Verret F."/>
            <person name="von Dassow P."/>
            <person name="Valentin K."/>
            <person name="Van de Peer Y."/>
            <person name="Wheeler G."/>
            <person name="Dacks J.B."/>
            <person name="Delwiche C.F."/>
            <person name="Dyhrman S.T."/>
            <person name="Glockner G."/>
            <person name="John U."/>
            <person name="Richards T."/>
            <person name="Worden A.Z."/>
            <person name="Zhang X."/>
            <person name="Grigoriev I.V."/>
            <person name="Allen A.E."/>
            <person name="Bidle K."/>
            <person name="Borodovsky M."/>
            <person name="Bowler C."/>
            <person name="Brownlee C."/>
            <person name="Cock J.M."/>
            <person name="Elias M."/>
            <person name="Gladyshev V.N."/>
            <person name="Groth M."/>
            <person name="Guda C."/>
            <person name="Hadaegh A."/>
            <person name="Iglesias-Rodriguez M.D."/>
            <person name="Jenkins J."/>
            <person name="Jones B.M."/>
            <person name="Lawson T."/>
            <person name="Leese F."/>
            <person name="Lindquist E."/>
            <person name="Lobanov A."/>
            <person name="Lomsadze A."/>
            <person name="Malik S.B."/>
            <person name="Marsh M.E."/>
            <person name="Mackinder L."/>
            <person name="Mock T."/>
            <person name="Mueller-Roeber B."/>
            <person name="Pagarete A."/>
            <person name="Parker M."/>
            <person name="Probert I."/>
            <person name="Quesneville H."/>
            <person name="Raines C."/>
            <person name="Rensing S.A."/>
            <person name="Riano-Pachon D.M."/>
            <person name="Richier S."/>
            <person name="Rokitta S."/>
            <person name="Shiraiwa Y."/>
            <person name="Soanes D.M."/>
            <person name="van der Giezen M."/>
            <person name="Wahlund T.M."/>
            <person name="Williams B."/>
            <person name="Wilson W."/>
            <person name="Wolfe G."/>
            <person name="Wurch L.L."/>
        </authorList>
    </citation>
    <scope>NUCLEOTIDE SEQUENCE</scope>
</reference>
<dbReference type="STRING" id="2903.R1D7W6"/>
<dbReference type="SMART" id="SM00128">
    <property type="entry name" value="IPPc"/>
    <property type="match status" value="1"/>
</dbReference>
<dbReference type="RefSeq" id="XP_005762964.1">
    <property type="nucleotide sequence ID" value="XM_005762907.1"/>
</dbReference>
<dbReference type="SUPFAM" id="SSF56219">
    <property type="entry name" value="DNase I-like"/>
    <property type="match status" value="1"/>
</dbReference>
<dbReference type="GO" id="GO:0046856">
    <property type="term" value="P:phosphatidylinositol dephosphorylation"/>
    <property type="evidence" value="ECO:0007669"/>
    <property type="project" value="InterPro"/>
</dbReference>
<dbReference type="Pfam" id="PF22669">
    <property type="entry name" value="Exo_endo_phos2"/>
    <property type="match status" value="1"/>
</dbReference>
<dbReference type="AlphaFoldDB" id="A0A0D3IH00"/>
<sequence length="686" mass="72421">MRFTPFRSLSVSSLKFFRLARLRIFMNTDKGRSSLRSRAKGLFSRGRDLAKGLYENATSSQAADGSHEYDPGAFGEVRELWVQRHMALRRDDYTTRRPLTFGVSTWNVGGKRPPPATSSGLVPETLDPCWLLRGGAAERQCDVHVVGLQEVVDLSAGNVVRLEAGSGGALSSAAAAWEAHVTAAFGADEYVRLVARQLVGMLLLVYVRADLAPFVGRVASDAVGTGALGLLGNKGAVGASLTLHASSFAIVNCHLAAGHSPGAAEGRNGEDGWRAVGGLSLEDHDYVIWLGDLNYRLEAGRVGELLAADQLRSAIGSGAAFQGYREGAVSFLPTYKYDPGSDEYDSSEKRRAPAWCDRILWRECADAGAGGPSSRACPAEPSCCLEYGRHELRLSDHRPVSAALALPVAVADEERRLAVHGEAAPPRWLSVSPAAGLLLPGEKVSLTVTLLVRASEAAPFNAGEPLETFALLRLKNGRDLVLPVPRDIVLSVSAQWQPTCIGFLLLVSTLDAVLSHAHNVAEAALDAAAHGGAGACHGAAELARTSAVEIETWFRHPLGWSADESAVLRAADEGTPMPPVPTSAVAAVLLRWVRCLAEPLVPQPLHAAAEQAASHAPAAVALVARLPPAHLAVFRALTLFLRRVLVGYAGARVAAAFGEAVLATRGGAASAKKAAGAARWKAAWSV</sequence>
<keyword evidence="3" id="KW-1185">Reference proteome</keyword>
<dbReference type="SUPFAM" id="SSF48350">
    <property type="entry name" value="GTPase activation domain, GAP"/>
    <property type="match status" value="1"/>
</dbReference>
<dbReference type="Pfam" id="PF21310">
    <property type="entry name" value="OCRL-like_ASH"/>
    <property type="match status" value="1"/>
</dbReference>
<dbReference type="Gene3D" id="3.60.10.10">
    <property type="entry name" value="Endonuclease/exonuclease/phosphatase"/>
    <property type="match status" value="1"/>
</dbReference>
<dbReference type="HOGENOM" id="CLU_025540_0_0_1"/>
<evidence type="ECO:0000313" key="2">
    <source>
        <dbReference type="EnsemblProtists" id="EOD10535"/>
    </source>
</evidence>
<dbReference type="PANTHER" id="PTHR11200">
    <property type="entry name" value="INOSITOL 5-PHOSPHATASE"/>
    <property type="match status" value="1"/>
</dbReference>
<dbReference type="Gene3D" id="1.10.555.10">
    <property type="entry name" value="Rho GTPase activation protein"/>
    <property type="match status" value="1"/>
</dbReference>
<dbReference type="InterPro" id="IPR036691">
    <property type="entry name" value="Endo/exonu/phosph_ase_sf"/>
</dbReference>
<dbReference type="GeneID" id="17256686"/>
<proteinExistence type="predicted"/>
<protein>
    <recommendedName>
        <fullName evidence="1">Inositol polyphosphate-related phosphatase domain-containing protein</fullName>
    </recommendedName>
</protein>
<name>A0A0D3IH00_EMIH1</name>
<reference evidence="2" key="2">
    <citation type="submission" date="2024-10" db="UniProtKB">
        <authorList>
            <consortium name="EnsemblProtists"/>
        </authorList>
    </citation>
    <scope>IDENTIFICATION</scope>
</reference>
<dbReference type="Proteomes" id="UP000013827">
    <property type="component" value="Unassembled WGS sequence"/>
</dbReference>
<evidence type="ECO:0000259" key="1">
    <source>
        <dbReference type="SMART" id="SM00128"/>
    </source>
</evidence>
<dbReference type="InterPro" id="IPR046985">
    <property type="entry name" value="IP5"/>
</dbReference>